<dbReference type="InterPro" id="IPR001789">
    <property type="entry name" value="Sig_transdc_resp-reg_receiver"/>
</dbReference>
<dbReference type="Pfam" id="PF02518">
    <property type="entry name" value="HATPase_c"/>
    <property type="match status" value="1"/>
</dbReference>
<evidence type="ECO:0000256" key="1">
    <source>
        <dbReference type="ARBA" id="ARBA00000085"/>
    </source>
</evidence>
<dbReference type="InterPro" id="IPR002545">
    <property type="entry name" value="CheW-lke_dom"/>
</dbReference>
<dbReference type="OrthoDB" id="9803176at2"/>
<dbReference type="Gene3D" id="1.20.120.160">
    <property type="entry name" value="HPT domain"/>
    <property type="match status" value="1"/>
</dbReference>
<dbReference type="SMART" id="SM00387">
    <property type="entry name" value="HATPase_c"/>
    <property type="match status" value="1"/>
</dbReference>
<protein>
    <recommendedName>
        <fullName evidence="3">Chemotaxis protein CheA</fullName>
        <ecNumber evidence="2">2.7.13.3</ecNumber>
    </recommendedName>
</protein>
<evidence type="ECO:0000259" key="13">
    <source>
        <dbReference type="PROSITE" id="PS50851"/>
    </source>
</evidence>
<dbReference type="CDD" id="cd00088">
    <property type="entry name" value="HPT"/>
    <property type="match status" value="1"/>
</dbReference>
<dbReference type="SUPFAM" id="SSF47226">
    <property type="entry name" value="Histidine-containing phosphotransfer domain, HPT domain"/>
    <property type="match status" value="1"/>
</dbReference>
<dbReference type="PROSITE" id="PS50110">
    <property type="entry name" value="RESPONSE_REGULATORY"/>
    <property type="match status" value="1"/>
</dbReference>
<evidence type="ECO:0000256" key="6">
    <source>
        <dbReference type="ARBA" id="ARBA00022777"/>
    </source>
</evidence>
<dbReference type="InterPro" id="IPR036890">
    <property type="entry name" value="HATPase_C_sf"/>
</dbReference>
<dbReference type="Pfam" id="PF01584">
    <property type="entry name" value="CheW"/>
    <property type="match status" value="1"/>
</dbReference>
<sequence length="725" mass="77968">MTRKAQDELRTRLLVIFQEEAADHLRGIAREMEELARARDAAAASVSFQSLFRIVHTFKGAARSLSIHAVEQLCHEIEDLCGELVEGHTAFDTTAHGNLRELTQRLETVTRNALAPSTAQPAPEQVERAASGIAWEPPAAAMPAAAAPSASAAARKAAAPSFVRIETGQIQRLGLMAEELLGPRLAGQARSEEARRLAHHVAEFRRHLRGAGRAQGEAGAAELPADEFKAIDQSARRLATALAEDSRSLRVTADALMMELRRARLMPAGDLLAVFPDMVADLAREMGKAISWRTSGADLLIDREVAERIKDPLIHAVRNAIDHGIEPADARARAGKPAVGTVAIAMAPADGGRVAIEVSDDGAGIDVAAVRAVAVRSRMLTAEEARDLPEIDVLDLVFQSNLSTRGVITAVSGRGLGLAIVRERVERLGGSVRLHSTPGIGTVLRLEVPAALANFRGIAVKVGDADVILSRDAVERTFLLPAAARVEAFERGVVQFEGGAVPFAHLSRLLGDPRGARREAASLGSALVIRHGLRRCIVAVDEIVGECEVMVKELRPPLLRVRHVMAAGMLGSGRLGLILRTADLLDAIALGPSRLPVDQPSRPARKHRLLIVDDSLTTRAMETGLLQAAGYEVEAVADGMEAWSALQLRSFDAVISDVDMPHMNGFELTERIRADPRLKQLPIVLVTALEERKDHDLGLKLGANAYMMKSAFDQSMLIDLVRSVL</sequence>
<evidence type="ECO:0000256" key="10">
    <source>
        <dbReference type="PROSITE-ProRule" id="PRU00169"/>
    </source>
</evidence>
<dbReference type="EC" id="2.7.13.3" evidence="2"/>
<dbReference type="InterPro" id="IPR036641">
    <property type="entry name" value="HPT_dom_sf"/>
</dbReference>
<dbReference type="InterPro" id="IPR004358">
    <property type="entry name" value="Sig_transdc_His_kin-like_C"/>
</dbReference>
<evidence type="ECO:0000256" key="3">
    <source>
        <dbReference type="ARBA" id="ARBA00021495"/>
    </source>
</evidence>
<dbReference type="SMART" id="SM00260">
    <property type="entry name" value="CheW"/>
    <property type="match status" value="1"/>
</dbReference>
<feature type="modified residue" description="Phosphohistidine" evidence="9">
    <location>
        <position position="56"/>
    </location>
</feature>
<accession>A0A3L7AK46</accession>
<gene>
    <name evidence="15" type="ORF">D9R14_04540</name>
</gene>
<reference evidence="15 16" key="1">
    <citation type="submission" date="2018-10" db="EMBL/GenBank/DDBJ databases">
        <title>Xanthobacter tagetidis genome sequencing and assembly.</title>
        <authorList>
            <person name="Maclea K.S."/>
            <person name="Goen A.E."/>
            <person name="Fatima S.A."/>
        </authorList>
    </citation>
    <scope>NUCLEOTIDE SEQUENCE [LARGE SCALE GENOMIC DNA]</scope>
    <source>
        <strain evidence="15 16">ATCC 700314</strain>
    </source>
</reference>
<evidence type="ECO:0000256" key="8">
    <source>
        <dbReference type="ARBA" id="ARBA00035100"/>
    </source>
</evidence>
<dbReference type="InterPro" id="IPR008207">
    <property type="entry name" value="Sig_transdc_His_kin_Hpt_dom"/>
</dbReference>
<comment type="catalytic activity">
    <reaction evidence="1">
        <text>ATP + protein L-histidine = ADP + protein N-phospho-L-histidine.</text>
        <dbReference type="EC" id="2.7.13.3"/>
    </reaction>
</comment>
<evidence type="ECO:0000313" key="15">
    <source>
        <dbReference type="EMBL" id="RLP80345.1"/>
    </source>
</evidence>
<dbReference type="PRINTS" id="PR00344">
    <property type="entry name" value="BCTRLSENSOR"/>
</dbReference>
<dbReference type="FunFam" id="3.30.565.10:FF:000016">
    <property type="entry name" value="Chemotaxis protein CheA, putative"/>
    <property type="match status" value="1"/>
</dbReference>
<dbReference type="Pfam" id="PF00072">
    <property type="entry name" value="Response_reg"/>
    <property type="match status" value="1"/>
</dbReference>
<dbReference type="PANTHER" id="PTHR43395">
    <property type="entry name" value="SENSOR HISTIDINE KINASE CHEA"/>
    <property type="match status" value="1"/>
</dbReference>
<dbReference type="EMBL" id="RCTF01000003">
    <property type="protein sequence ID" value="RLP80345.1"/>
    <property type="molecule type" value="Genomic_DNA"/>
</dbReference>
<feature type="domain" description="Histidine kinase" evidence="11">
    <location>
        <begin position="196"/>
        <end position="452"/>
    </location>
</feature>
<dbReference type="InterPro" id="IPR003594">
    <property type="entry name" value="HATPase_dom"/>
</dbReference>
<evidence type="ECO:0000256" key="7">
    <source>
        <dbReference type="ARBA" id="ARBA00023012"/>
    </source>
</evidence>
<evidence type="ECO:0000256" key="4">
    <source>
        <dbReference type="ARBA" id="ARBA00022553"/>
    </source>
</evidence>
<dbReference type="GO" id="GO:0006935">
    <property type="term" value="P:chemotaxis"/>
    <property type="evidence" value="ECO:0007669"/>
    <property type="project" value="InterPro"/>
</dbReference>
<dbReference type="PROSITE" id="PS50894">
    <property type="entry name" value="HPT"/>
    <property type="match status" value="1"/>
</dbReference>
<dbReference type="PROSITE" id="PS50851">
    <property type="entry name" value="CHEW"/>
    <property type="match status" value="1"/>
</dbReference>
<evidence type="ECO:0000259" key="12">
    <source>
        <dbReference type="PROSITE" id="PS50110"/>
    </source>
</evidence>
<dbReference type="Gene3D" id="3.40.50.2300">
    <property type="match status" value="1"/>
</dbReference>
<evidence type="ECO:0000256" key="9">
    <source>
        <dbReference type="PROSITE-ProRule" id="PRU00110"/>
    </source>
</evidence>
<dbReference type="SUPFAM" id="SSF55874">
    <property type="entry name" value="ATPase domain of HSP90 chaperone/DNA topoisomerase II/histidine kinase"/>
    <property type="match status" value="1"/>
</dbReference>
<dbReference type="PANTHER" id="PTHR43395:SF1">
    <property type="entry name" value="CHEMOTAXIS PROTEIN CHEA"/>
    <property type="match status" value="1"/>
</dbReference>
<evidence type="ECO:0000259" key="14">
    <source>
        <dbReference type="PROSITE" id="PS50894"/>
    </source>
</evidence>
<dbReference type="Gene3D" id="2.30.30.40">
    <property type="entry name" value="SH3 Domains"/>
    <property type="match status" value="1"/>
</dbReference>
<keyword evidence="6" id="KW-0418">Kinase</keyword>
<name>A0A3L7AK46_9HYPH</name>
<dbReference type="InterPro" id="IPR011006">
    <property type="entry name" value="CheY-like_superfamily"/>
</dbReference>
<evidence type="ECO:0000259" key="11">
    <source>
        <dbReference type="PROSITE" id="PS50109"/>
    </source>
</evidence>
<evidence type="ECO:0000313" key="16">
    <source>
        <dbReference type="Proteomes" id="UP000269692"/>
    </source>
</evidence>
<organism evidence="15 16">
    <name type="scientific">Xanthobacter tagetidis</name>
    <dbReference type="NCBI Taxonomy" id="60216"/>
    <lineage>
        <taxon>Bacteria</taxon>
        <taxon>Pseudomonadati</taxon>
        <taxon>Pseudomonadota</taxon>
        <taxon>Alphaproteobacteria</taxon>
        <taxon>Hyphomicrobiales</taxon>
        <taxon>Xanthobacteraceae</taxon>
        <taxon>Xanthobacter</taxon>
    </lineage>
</organism>
<dbReference type="Pfam" id="PF01627">
    <property type="entry name" value="Hpt"/>
    <property type="match status" value="1"/>
</dbReference>
<feature type="domain" description="CheW-like" evidence="13">
    <location>
        <begin position="454"/>
        <end position="590"/>
    </location>
</feature>
<comment type="caution">
    <text evidence="15">The sequence shown here is derived from an EMBL/GenBank/DDBJ whole genome shotgun (WGS) entry which is preliminary data.</text>
</comment>
<keyword evidence="16" id="KW-1185">Reference proteome</keyword>
<comment type="function">
    <text evidence="8">Involved in the transmission of sensory signals from the chemoreceptors to the flagellar motors. CheA is autophosphorylated; it can transfer its phosphate group to either CheB or CheY.</text>
</comment>
<evidence type="ECO:0000256" key="5">
    <source>
        <dbReference type="ARBA" id="ARBA00022679"/>
    </source>
</evidence>
<dbReference type="Proteomes" id="UP000269692">
    <property type="component" value="Unassembled WGS sequence"/>
</dbReference>
<dbReference type="PROSITE" id="PS50109">
    <property type="entry name" value="HIS_KIN"/>
    <property type="match status" value="1"/>
</dbReference>
<evidence type="ECO:0000256" key="2">
    <source>
        <dbReference type="ARBA" id="ARBA00012438"/>
    </source>
</evidence>
<feature type="modified residue" description="4-aspartylphosphate" evidence="10">
    <location>
        <position position="657"/>
    </location>
</feature>
<dbReference type="SMART" id="SM00073">
    <property type="entry name" value="HPT"/>
    <property type="match status" value="1"/>
</dbReference>
<feature type="domain" description="Response regulatory" evidence="12">
    <location>
        <begin position="608"/>
        <end position="724"/>
    </location>
</feature>
<dbReference type="RefSeq" id="WP_121622139.1">
    <property type="nucleotide sequence ID" value="NZ_JACIIW010000006.1"/>
</dbReference>
<feature type="domain" description="HPt" evidence="14">
    <location>
        <begin position="6"/>
        <end position="116"/>
    </location>
</feature>
<proteinExistence type="predicted"/>
<dbReference type="InterPro" id="IPR051315">
    <property type="entry name" value="Bact_Chemotaxis_CheA"/>
</dbReference>
<keyword evidence="7" id="KW-0902">Two-component regulatory system</keyword>
<dbReference type="InterPro" id="IPR036061">
    <property type="entry name" value="CheW-like_dom_sf"/>
</dbReference>
<keyword evidence="5" id="KW-0808">Transferase</keyword>
<dbReference type="AlphaFoldDB" id="A0A3L7AK46"/>
<dbReference type="Gene3D" id="3.30.565.10">
    <property type="entry name" value="Histidine kinase-like ATPase, C-terminal domain"/>
    <property type="match status" value="1"/>
</dbReference>
<dbReference type="SUPFAM" id="SSF50341">
    <property type="entry name" value="CheW-like"/>
    <property type="match status" value="1"/>
</dbReference>
<keyword evidence="4 10" id="KW-0597">Phosphoprotein</keyword>
<dbReference type="SUPFAM" id="SSF52172">
    <property type="entry name" value="CheY-like"/>
    <property type="match status" value="1"/>
</dbReference>
<dbReference type="InterPro" id="IPR005467">
    <property type="entry name" value="His_kinase_dom"/>
</dbReference>
<dbReference type="SMART" id="SM00448">
    <property type="entry name" value="REC"/>
    <property type="match status" value="1"/>
</dbReference>
<dbReference type="GO" id="GO:0000155">
    <property type="term" value="F:phosphorelay sensor kinase activity"/>
    <property type="evidence" value="ECO:0007669"/>
    <property type="project" value="UniProtKB-ARBA"/>
</dbReference>